<dbReference type="Proteomes" id="UP000007954">
    <property type="component" value="Plasmid PL100"/>
</dbReference>
<evidence type="ECO:0000313" key="3">
    <source>
        <dbReference type="Proteomes" id="UP000007954"/>
    </source>
</evidence>
<accession>G0LNE9</accession>
<keyword evidence="1" id="KW-0472">Membrane</keyword>
<sequence length="61" mass="6281">MAQTALVGISIFIAVVSGFSILIALSPDPTGILPLVGTVILSAVLGPVLYYGIQQMTAQLH</sequence>
<dbReference type="OrthoDB" id="257315at2157"/>
<protein>
    <submittedName>
        <fullName evidence="2">Uncharacterized protein</fullName>
    </submittedName>
</protein>
<evidence type="ECO:0000256" key="1">
    <source>
        <dbReference type="SAM" id="Phobius"/>
    </source>
</evidence>
<dbReference type="HOGENOM" id="CLU_2968428_0_0_2"/>
<dbReference type="AlphaFoldDB" id="G0LNE9"/>
<geneLocation type="plasmid" evidence="2 3">
    <name>PL100</name>
</geneLocation>
<dbReference type="EMBL" id="FR746100">
    <property type="protein sequence ID" value="CCC41955.1"/>
    <property type="molecule type" value="Genomic_DNA"/>
</dbReference>
<keyword evidence="1" id="KW-0812">Transmembrane</keyword>
<organism evidence="2 3">
    <name type="scientific">Haloquadratum walsbyi (strain DSM 16854 / JCM 12705 / C23)</name>
    <dbReference type="NCBI Taxonomy" id="768065"/>
    <lineage>
        <taxon>Archaea</taxon>
        <taxon>Methanobacteriati</taxon>
        <taxon>Methanobacteriota</taxon>
        <taxon>Stenosarchaea group</taxon>
        <taxon>Halobacteria</taxon>
        <taxon>Halobacteriales</taxon>
        <taxon>Haloferacaceae</taxon>
        <taxon>Haloquadratum</taxon>
    </lineage>
</organism>
<gene>
    <name evidence="2" type="ordered locus">Hqrw_5084</name>
</gene>
<evidence type="ECO:0000313" key="2">
    <source>
        <dbReference type="EMBL" id="CCC41955.1"/>
    </source>
</evidence>
<feature type="transmembrane region" description="Helical" evidence="1">
    <location>
        <begin position="5"/>
        <end position="25"/>
    </location>
</feature>
<keyword evidence="1" id="KW-1133">Transmembrane helix</keyword>
<feature type="transmembrane region" description="Helical" evidence="1">
    <location>
        <begin position="31"/>
        <end position="53"/>
    </location>
</feature>
<reference evidence="2 3" key="1">
    <citation type="journal article" date="2011" name="PLoS ONE">
        <title>Haloquadratum walsbyi: limited diversity in a global pond.</title>
        <authorList>
            <person name="Dyall-Smith M."/>
            <person name="Pfeiffer F."/>
            <person name="Klee K."/>
            <person name="Palm P."/>
            <person name="Gross K."/>
            <person name="Schuster S.C."/>
            <person name="Rampp M."/>
            <person name="Oesterhelt D."/>
        </authorList>
    </citation>
    <scope>NUCLEOTIDE SEQUENCE [LARGE SCALE GENOMIC DNA]</scope>
    <source>
        <strain evidence="3">DSM 16854 / JCM 12705 / C23</strain>
        <plasmid evidence="3">Plasmid PL100</plasmid>
    </source>
</reference>
<dbReference type="KEGG" id="hwc:Hqrw_5084"/>
<proteinExistence type="predicted"/>
<keyword evidence="2" id="KW-0614">Plasmid</keyword>
<name>G0LNE9_HALWC</name>